<dbReference type="GO" id="GO:0005524">
    <property type="term" value="F:ATP binding"/>
    <property type="evidence" value="ECO:0007669"/>
    <property type="project" value="UniProtKB-KW"/>
</dbReference>
<evidence type="ECO:0000313" key="14">
    <source>
        <dbReference type="Proteomes" id="UP000262939"/>
    </source>
</evidence>
<dbReference type="PANTHER" id="PTHR43065">
    <property type="entry name" value="SENSOR HISTIDINE KINASE"/>
    <property type="match status" value="1"/>
</dbReference>
<dbReference type="SMART" id="SM00086">
    <property type="entry name" value="PAC"/>
    <property type="match status" value="1"/>
</dbReference>
<dbReference type="OrthoDB" id="9815750at2"/>
<dbReference type="SUPFAM" id="SSF55874">
    <property type="entry name" value="ATPase domain of HSP90 chaperone/DNA topoisomerase II/histidine kinase"/>
    <property type="match status" value="1"/>
</dbReference>
<dbReference type="CDD" id="cd00082">
    <property type="entry name" value="HisKA"/>
    <property type="match status" value="1"/>
</dbReference>
<evidence type="ECO:0000259" key="10">
    <source>
        <dbReference type="PROSITE" id="PS50109"/>
    </source>
</evidence>
<evidence type="ECO:0000259" key="12">
    <source>
        <dbReference type="PROSITE" id="PS50113"/>
    </source>
</evidence>
<evidence type="ECO:0000256" key="4">
    <source>
        <dbReference type="ARBA" id="ARBA00022679"/>
    </source>
</evidence>
<dbReference type="SUPFAM" id="SSF55785">
    <property type="entry name" value="PYP-like sensor domain (PAS domain)"/>
    <property type="match status" value="1"/>
</dbReference>
<dbReference type="InterPro" id="IPR036097">
    <property type="entry name" value="HisK_dim/P_sf"/>
</dbReference>
<feature type="domain" description="Histidine kinase" evidence="10">
    <location>
        <begin position="303"/>
        <end position="508"/>
    </location>
</feature>
<evidence type="ECO:0000256" key="1">
    <source>
        <dbReference type="ARBA" id="ARBA00000085"/>
    </source>
</evidence>
<dbReference type="Pfam" id="PF13426">
    <property type="entry name" value="PAS_9"/>
    <property type="match status" value="1"/>
</dbReference>
<dbReference type="InterPro" id="IPR000700">
    <property type="entry name" value="PAS-assoc_C"/>
</dbReference>
<protein>
    <recommendedName>
        <fullName evidence="2">histidine kinase</fullName>
        <ecNumber evidence="2">2.7.13.3</ecNumber>
    </recommendedName>
</protein>
<dbReference type="EMBL" id="QVTD01000005">
    <property type="protein sequence ID" value="RFU63842.1"/>
    <property type="molecule type" value="Genomic_DNA"/>
</dbReference>
<keyword evidence="9" id="KW-0902">Two-component regulatory system</keyword>
<dbReference type="InterPro" id="IPR000014">
    <property type="entry name" value="PAS"/>
</dbReference>
<feature type="domain" description="PAS" evidence="11">
    <location>
        <begin position="165"/>
        <end position="223"/>
    </location>
</feature>
<dbReference type="Gene3D" id="3.30.565.10">
    <property type="entry name" value="Histidine kinase-like ATPase, C-terminal domain"/>
    <property type="match status" value="1"/>
</dbReference>
<dbReference type="SUPFAM" id="SSF47384">
    <property type="entry name" value="Homodimeric domain of signal transducing histidine kinase"/>
    <property type="match status" value="1"/>
</dbReference>
<feature type="domain" description="PAC" evidence="12">
    <location>
        <begin position="236"/>
        <end position="290"/>
    </location>
</feature>
<dbReference type="CDD" id="cd00130">
    <property type="entry name" value="PAS"/>
    <property type="match status" value="1"/>
</dbReference>
<keyword evidence="5" id="KW-0547">Nucleotide-binding</keyword>
<dbReference type="InterPro" id="IPR005467">
    <property type="entry name" value="His_kinase_dom"/>
</dbReference>
<evidence type="ECO:0000259" key="11">
    <source>
        <dbReference type="PROSITE" id="PS50112"/>
    </source>
</evidence>
<dbReference type="GO" id="GO:0000155">
    <property type="term" value="F:phosphorelay sensor kinase activity"/>
    <property type="evidence" value="ECO:0007669"/>
    <property type="project" value="InterPro"/>
</dbReference>
<dbReference type="PROSITE" id="PS50109">
    <property type="entry name" value="HIS_KIN"/>
    <property type="match status" value="1"/>
</dbReference>
<dbReference type="PRINTS" id="PR00344">
    <property type="entry name" value="BCTRLSENSOR"/>
</dbReference>
<dbReference type="PROSITE" id="PS50112">
    <property type="entry name" value="PAS"/>
    <property type="match status" value="1"/>
</dbReference>
<dbReference type="InterPro" id="IPR036890">
    <property type="entry name" value="HATPase_C_sf"/>
</dbReference>
<keyword evidence="8" id="KW-0749">Sporulation</keyword>
<keyword evidence="14" id="KW-1185">Reference proteome</keyword>
<dbReference type="InterPro" id="IPR003594">
    <property type="entry name" value="HATPase_dom"/>
</dbReference>
<dbReference type="InterPro" id="IPR003661">
    <property type="entry name" value="HisK_dim/P_dom"/>
</dbReference>
<evidence type="ECO:0000256" key="5">
    <source>
        <dbReference type="ARBA" id="ARBA00022741"/>
    </source>
</evidence>
<dbReference type="InterPro" id="IPR035965">
    <property type="entry name" value="PAS-like_dom_sf"/>
</dbReference>
<gene>
    <name evidence="13" type="ORF">D0466_10280</name>
</gene>
<comment type="catalytic activity">
    <reaction evidence="1">
        <text>ATP + protein L-histidine = ADP + protein N-phospho-L-histidine.</text>
        <dbReference type="EC" id="2.7.13.3"/>
    </reaction>
</comment>
<dbReference type="Proteomes" id="UP000262939">
    <property type="component" value="Unassembled WGS sequence"/>
</dbReference>
<evidence type="ECO:0000313" key="13">
    <source>
        <dbReference type="EMBL" id="RFU63842.1"/>
    </source>
</evidence>
<dbReference type="FunFam" id="1.10.287.130:FF:000040">
    <property type="entry name" value="PAS domain-containing sensor histidine kinase"/>
    <property type="match status" value="1"/>
</dbReference>
<keyword evidence="7" id="KW-0067">ATP-binding</keyword>
<dbReference type="InterPro" id="IPR001610">
    <property type="entry name" value="PAC"/>
</dbReference>
<comment type="caution">
    <text evidence="13">The sequence shown here is derived from an EMBL/GenBank/DDBJ whole genome shotgun (WGS) entry which is preliminary data.</text>
</comment>
<evidence type="ECO:0000256" key="9">
    <source>
        <dbReference type="ARBA" id="ARBA00023012"/>
    </source>
</evidence>
<proteinExistence type="predicted"/>
<dbReference type="CDD" id="cd00075">
    <property type="entry name" value="HATPase"/>
    <property type="match status" value="1"/>
</dbReference>
<keyword evidence="3" id="KW-0597">Phosphoprotein</keyword>
<reference evidence="13 14" key="1">
    <citation type="submission" date="2018-08" db="EMBL/GenBank/DDBJ databases">
        <title>Bacillus chawlae sp. nov., Bacillus glennii sp. nov., and Bacillus saganii sp. nov. Isolated from the Vehicle Assembly Building at Kennedy Space Center where the Viking Spacecraft were Assembled.</title>
        <authorList>
            <person name="Seuylemezian A."/>
            <person name="Vaishampayan P."/>
        </authorList>
    </citation>
    <scope>NUCLEOTIDE SEQUENCE [LARGE SCALE GENOMIC DNA]</scope>
    <source>
        <strain evidence="13 14">V44-8</strain>
    </source>
</reference>
<keyword evidence="4" id="KW-0808">Transferase</keyword>
<keyword evidence="6" id="KW-0418">Kinase</keyword>
<evidence type="ECO:0000256" key="8">
    <source>
        <dbReference type="ARBA" id="ARBA00022969"/>
    </source>
</evidence>
<dbReference type="Gene3D" id="3.30.450.20">
    <property type="entry name" value="PAS domain"/>
    <property type="match status" value="1"/>
</dbReference>
<dbReference type="EC" id="2.7.13.3" evidence="2"/>
<name>A0A372LCX0_9BACI</name>
<accession>A0A372LCX0</accession>
<evidence type="ECO:0000256" key="7">
    <source>
        <dbReference type="ARBA" id="ARBA00022840"/>
    </source>
</evidence>
<sequence>MNKQLESVGEKIKEHSNLLAENTAKILSAEISPSFSNSCDALPENWLELYFQSIGDFLCNCRYTAQRNIFTCADIFGQRAVAFEVPLDKSIYFFVHSRTVIFDFLFEEIDSLKITAKTILHAIKTINNLIDQATIAFSIHYKKSFSSAKYALAESFEDLKITLKELDDLKNALNETTIFSITDKNDNIIYTNEKFCDITKYTKEELLGQNHGRILNSGFHSEEFFRNVRETIQKGRVWKGEIMNKAKDGTFYWVDTTIIPFLDSEGKAYQHIAIQNDITEQKRTEELLHKTEKLSLVGELAAGIAHEIRNPLTTIKGFVRLLCQAADNRNLPYSDIILGEIDRINQIVSEFMVFAKPHTIAFSKCNVSSIMSSVIHLLNAEAALKNIIITHQFSSENLYIFGEKHQLKQVFLNLLKNAIEAMPDGGNIHVTIKTQDNKISIYIQDDGVGMSEEQIRKLGEPFYTTKETGTGLGLMVSYKIIQSHKGTIQVRSEKGCGTSFTITFPALLENPSIGESYKVK</sequence>
<dbReference type="Pfam" id="PF02518">
    <property type="entry name" value="HATPase_c"/>
    <property type="match status" value="1"/>
</dbReference>
<dbReference type="NCBIfam" id="TIGR00229">
    <property type="entry name" value="sensory_box"/>
    <property type="match status" value="1"/>
</dbReference>
<dbReference type="InterPro" id="IPR004358">
    <property type="entry name" value="Sig_transdc_His_kin-like_C"/>
</dbReference>
<evidence type="ECO:0000256" key="6">
    <source>
        <dbReference type="ARBA" id="ARBA00022777"/>
    </source>
</evidence>
<dbReference type="Gene3D" id="1.10.287.130">
    <property type="match status" value="1"/>
</dbReference>
<dbReference type="PROSITE" id="PS50113">
    <property type="entry name" value="PAC"/>
    <property type="match status" value="1"/>
</dbReference>
<organism evidence="13 14">
    <name type="scientific">Peribacillus glennii</name>
    <dbReference type="NCBI Taxonomy" id="2303991"/>
    <lineage>
        <taxon>Bacteria</taxon>
        <taxon>Bacillati</taxon>
        <taxon>Bacillota</taxon>
        <taxon>Bacilli</taxon>
        <taxon>Bacillales</taxon>
        <taxon>Bacillaceae</taxon>
        <taxon>Peribacillus</taxon>
    </lineage>
</organism>
<evidence type="ECO:0000256" key="2">
    <source>
        <dbReference type="ARBA" id="ARBA00012438"/>
    </source>
</evidence>
<dbReference type="AlphaFoldDB" id="A0A372LCX0"/>
<evidence type="ECO:0000256" key="3">
    <source>
        <dbReference type="ARBA" id="ARBA00022553"/>
    </source>
</evidence>
<dbReference type="PANTHER" id="PTHR43065:SF34">
    <property type="entry name" value="SPORULATION KINASE A"/>
    <property type="match status" value="1"/>
</dbReference>
<dbReference type="SMART" id="SM00387">
    <property type="entry name" value="HATPase_c"/>
    <property type="match status" value="1"/>
</dbReference>
<dbReference type="GO" id="GO:0030435">
    <property type="term" value="P:sporulation resulting in formation of a cellular spore"/>
    <property type="evidence" value="ECO:0007669"/>
    <property type="project" value="UniProtKB-KW"/>
</dbReference>
<dbReference type="SMART" id="SM00388">
    <property type="entry name" value="HisKA"/>
    <property type="match status" value="1"/>
</dbReference>
<dbReference type="Pfam" id="PF00512">
    <property type="entry name" value="HisKA"/>
    <property type="match status" value="1"/>
</dbReference>